<dbReference type="Proteomes" id="UP001497535">
    <property type="component" value="Unassembled WGS sequence"/>
</dbReference>
<comment type="caution">
    <text evidence="1">The sequence shown here is derived from an EMBL/GenBank/DDBJ whole genome shotgun (WGS) entry which is preliminary data.</text>
</comment>
<proteinExistence type="predicted"/>
<accession>A0ACB1AT06</accession>
<organism evidence="1 2">
    <name type="scientific">Meloidogyne enterolobii</name>
    <name type="common">Root-knot nematode worm</name>
    <name type="synonym">Meloidogyne mayaguensis</name>
    <dbReference type="NCBI Taxonomy" id="390850"/>
    <lineage>
        <taxon>Eukaryota</taxon>
        <taxon>Metazoa</taxon>
        <taxon>Ecdysozoa</taxon>
        <taxon>Nematoda</taxon>
        <taxon>Chromadorea</taxon>
        <taxon>Rhabditida</taxon>
        <taxon>Tylenchina</taxon>
        <taxon>Tylenchomorpha</taxon>
        <taxon>Tylenchoidea</taxon>
        <taxon>Meloidogynidae</taxon>
        <taxon>Meloidogyninae</taxon>
        <taxon>Meloidogyne</taxon>
    </lineage>
</organism>
<protein>
    <submittedName>
        <fullName evidence="1">Uncharacterized protein</fullName>
    </submittedName>
</protein>
<sequence>MSVKAKWSTILNLESLLSARIFGSTSRRLSDRSQLEKRSGGFFTSHKQFLAQDKTLTRRLLHSPSDSSSQSKILRKYFFELTQSFMSPLESYIATLMPLKREICPFQTVPQMRPFSLEQFLTSLKHFGHPGIKGDWQSLYRQFVTHSPNFIGWLRRRQTDIERQIRLEHMEAICNSNFSSQILAERSQVEIVDLLMKLANRIVELNERKLKSKQRRNKNGEILDRFLTNSSTFSKQLERQHLQLQHQLQSILSSVDDELKVVLLSNPTFRNVSEKGKME</sequence>
<name>A0ACB1AT06_MELEN</name>
<evidence type="ECO:0000313" key="2">
    <source>
        <dbReference type="Proteomes" id="UP001497535"/>
    </source>
</evidence>
<evidence type="ECO:0000313" key="1">
    <source>
        <dbReference type="EMBL" id="CAK5104161.1"/>
    </source>
</evidence>
<gene>
    <name evidence="1" type="ORF">MENTE1834_LOCUS42935</name>
</gene>
<dbReference type="EMBL" id="CAVMJV010000116">
    <property type="protein sequence ID" value="CAK5104161.1"/>
    <property type="molecule type" value="Genomic_DNA"/>
</dbReference>
<reference evidence="1" key="1">
    <citation type="submission" date="2023-11" db="EMBL/GenBank/DDBJ databases">
        <authorList>
            <person name="Poullet M."/>
        </authorList>
    </citation>
    <scope>NUCLEOTIDE SEQUENCE</scope>
    <source>
        <strain evidence="1">E1834</strain>
    </source>
</reference>
<keyword evidence="2" id="KW-1185">Reference proteome</keyword>